<proteinExistence type="inferred from homology"/>
<name>W2S8Z2_CYPE1</name>
<dbReference type="Gene3D" id="1.10.630.10">
    <property type="entry name" value="Cytochrome P450"/>
    <property type="match status" value="1"/>
</dbReference>
<reference evidence="8 9" key="1">
    <citation type="submission" date="2013-03" db="EMBL/GenBank/DDBJ databases">
        <title>The Genome Sequence of Phialophora europaea CBS 101466.</title>
        <authorList>
            <consortium name="The Broad Institute Genomics Platform"/>
            <person name="Cuomo C."/>
            <person name="de Hoog S."/>
            <person name="Gorbushina A."/>
            <person name="Walker B."/>
            <person name="Young S.K."/>
            <person name="Zeng Q."/>
            <person name="Gargeya S."/>
            <person name="Fitzgerald M."/>
            <person name="Haas B."/>
            <person name="Abouelleil A."/>
            <person name="Allen A.W."/>
            <person name="Alvarado L."/>
            <person name="Arachchi H.M."/>
            <person name="Berlin A.M."/>
            <person name="Chapman S.B."/>
            <person name="Gainer-Dewar J."/>
            <person name="Goldberg J."/>
            <person name="Griggs A."/>
            <person name="Gujja S."/>
            <person name="Hansen M."/>
            <person name="Howarth C."/>
            <person name="Imamovic A."/>
            <person name="Ireland A."/>
            <person name="Larimer J."/>
            <person name="McCowan C."/>
            <person name="Murphy C."/>
            <person name="Pearson M."/>
            <person name="Poon T.W."/>
            <person name="Priest M."/>
            <person name="Roberts A."/>
            <person name="Saif S."/>
            <person name="Shea T."/>
            <person name="Sisk P."/>
            <person name="Sykes S."/>
            <person name="Wortman J."/>
            <person name="Nusbaum C."/>
            <person name="Birren B."/>
        </authorList>
    </citation>
    <scope>NUCLEOTIDE SEQUENCE [LARGE SCALE GENOMIC DNA]</scope>
    <source>
        <strain evidence="8 9">CBS 101466</strain>
    </source>
</reference>
<feature type="binding site" description="axial binding residue" evidence="6">
    <location>
        <position position="361"/>
    </location>
    <ligand>
        <name>heme</name>
        <dbReference type="ChEBI" id="CHEBI:30413"/>
    </ligand>
    <ligandPart>
        <name>Fe</name>
        <dbReference type="ChEBI" id="CHEBI:18248"/>
    </ligandPart>
</feature>
<dbReference type="VEuPathDB" id="FungiDB:HMPREF1541_10083"/>
<dbReference type="GO" id="GO:0016705">
    <property type="term" value="F:oxidoreductase activity, acting on paired donors, with incorporation or reduction of molecular oxygen"/>
    <property type="evidence" value="ECO:0007669"/>
    <property type="project" value="InterPro"/>
</dbReference>
<comment type="cofactor">
    <cofactor evidence="1 6">
        <name>heme</name>
        <dbReference type="ChEBI" id="CHEBI:30413"/>
    </cofactor>
</comment>
<keyword evidence="5 6" id="KW-0408">Iron</keyword>
<dbReference type="InterPro" id="IPR036396">
    <property type="entry name" value="Cyt_P450_sf"/>
</dbReference>
<evidence type="ECO:0000256" key="4">
    <source>
        <dbReference type="ARBA" id="ARBA00023002"/>
    </source>
</evidence>
<dbReference type="RefSeq" id="XP_008712976.1">
    <property type="nucleotide sequence ID" value="XM_008714754.1"/>
</dbReference>
<dbReference type="Proteomes" id="UP000030752">
    <property type="component" value="Unassembled WGS sequence"/>
</dbReference>
<dbReference type="GO" id="GO:0005506">
    <property type="term" value="F:iron ion binding"/>
    <property type="evidence" value="ECO:0007669"/>
    <property type="project" value="InterPro"/>
</dbReference>
<evidence type="ECO:0000256" key="6">
    <source>
        <dbReference type="PIRSR" id="PIRSR602403-1"/>
    </source>
</evidence>
<feature type="region of interest" description="Disordered" evidence="7">
    <location>
        <begin position="390"/>
        <end position="415"/>
    </location>
</feature>
<evidence type="ECO:0000256" key="5">
    <source>
        <dbReference type="ARBA" id="ARBA00023004"/>
    </source>
</evidence>
<evidence type="ECO:0000256" key="1">
    <source>
        <dbReference type="ARBA" id="ARBA00001971"/>
    </source>
</evidence>
<organism evidence="8 9">
    <name type="scientific">Cyphellophora europaea (strain CBS 101466)</name>
    <name type="common">Phialophora europaea</name>
    <dbReference type="NCBI Taxonomy" id="1220924"/>
    <lineage>
        <taxon>Eukaryota</taxon>
        <taxon>Fungi</taxon>
        <taxon>Dikarya</taxon>
        <taxon>Ascomycota</taxon>
        <taxon>Pezizomycotina</taxon>
        <taxon>Eurotiomycetes</taxon>
        <taxon>Chaetothyriomycetidae</taxon>
        <taxon>Chaetothyriales</taxon>
        <taxon>Cyphellophoraceae</taxon>
        <taxon>Cyphellophora</taxon>
    </lineage>
</organism>
<dbReference type="InterPro" id="IPR001128">
    <property type="entry name" value="Cyt_P450"/>
</dbReference>
<keyword evidence="3 6" id="KW-0479">Metal-binding</keyword>
<dbReference type="PRINTS" id="PR00465">
    <property type="entry name" value="EP450IV"/>
</dbReference>
<feature type="compositionally biased region" description="Basic residues" evidence="7">
    <location>
        <begin position="403"/>
        <end position="415"/>
    </location>
</feature>
<dbReference type="GeneID" id="19977422"/>
<dbReference type="InParanoid" id="W2S8Z2"/>
<evidence type="ECO:0000256" key="3">
    <source>
        <dbReference type="ARBA" id="ARBA00022723"/>
    </source>
</evidence>
<dbReference type="STRING" id="1220924.W2S8Z2"/>
<evidence type="ECO:0000313" key="8">
    <source>
        <dbReference type="EMBL" id="ETN45206.1"/>
    </source>
</evidence>
<dbReference type="OrthoDB" id="1844152at2759"/>
<evidence type="ECO:0000256" key="7">
    <source>
        <dbReference type="SAM" id="MobiDB-lite"/>
    </source>
</evidence>
<sequence length="415" mass="46273">MHDIILLPMNLASEVKGLPHTDASWIQEVGDRFADRWTKIIPRHEFLQVMRNDFTKLSNSAIGTLINECARIMPEVVGAAQDWTDVQLQNLGVRIVSNMTGLLAAGPKLAHDSRWGALASTHIYNVARTAWKIWMKPWYLRRPYGLFAPELKKLDQDKREMRAILEPIVNERTNNPTGTKPTDILGAILAQKPATVGDLTDDMLALVVLAIHTTTTTLTDILIRLAAHPQYQATLLEEIEQALRGRMFAELTVADLISLQKLDSFIKEGQRLSPTVDLSLVRRVNRPGGIPLSNGTLLPQGTFIGTSGAGIFRDPRVFPEPQAFDGLRFYKLRQQPGHAHKHQFVSLSDYDTQFGAGIQPCAGRMLVSNEIKIVMAYILLHYDIDAHSESEETMTNVGTKPKASMRVRRKAGTSS</sequence>
<keyword evidence="4" id="KW-0560">Oxidoreductase</keyword>
<accession>W2S8Z2</accession>
<dbReference type="eggNOG" id="KOG0157">
    <property type="taxonomic scope" value="Eukaryota"/>
</dbReference>
<evidence type="ECO:0000313" key="9">
    <source>
        <dbReference type="Proteomes" id="UP000030752"/>
    </source>
</evidence>
<dbReference type="InterPro" id="IPR002403">
    <property type="entry name" value="Cyt_P450_E_grp-IV"/>
</dbReference>
<dbReference type="PANTHER" id="PTHR46206">
    <property type="entry name" value="CYTOCHROME P450"/>
    <property type="match status" value="1"/>
</dbReference>
<dbReference type="EMBL" id="KB822713">
    <property type="protein sequence ID" value="ETN45206.1"/>
    <property type="molecule type" value="Genomic_DNA"/>
</dbReference>
<evidence type="ECO:0000256" key="2">
    <source>
        <dbReference type="ARBA" id="ARBA00010617"/>
    </source>
</evidence>
<keyword evidence="9" id="KW-1185">Reference proteome</keyword>
<dbReference type="GO" id="GO:0004497">
    <property type="term" value="F:monooxygenase activity"/>
    <property type="evidence" value="ECO:0007669"/>
    <property type="project" value="InterPro"/>
</dbReference>
<dbReference type="GO" id="GO:0020037">
    <property type="term" value="F:heme binding"/>
    <property type="evidence" value="ECO:0007669"/>
    <property type="project" value="InterPro"/>
</dbReference>
<dbReference type="HOGENOM" id="CLU_022195_0_2_1"/>
<dbReference type="SUPFAM" id="SSF48264">
    <property type="entry name" value="Cytochrome P450"/>
    <property type="match status" value="1"/>
</dbReference>
<evidence type="ECO:0008006" key="10">
    <source>
        <dbReference type="Google" id="ProtNLM"/>
    </source>
</evidence>
<dbReference type="Pfam" id="PF00067">
    <property type="entry name" value="p450"/>
    <property type="match status" value="1"/>
</dbReference>
<keyword evidence="6" id="KW-0349">Heme</keyword>
<protein>
    <recommendedName>
        <fullName evidence="10">Cytochrome P450</fullName>
    </recommendedName>
</protein>
<dbReference type="AlphaFoldDB" id="W2S8Z2"/>
<gene>
    <name evidence="8" type="ORF">HMPREF1541_10083</name>
</gene>
<comment type="similarity">
    <text evidence="2">Belongs to the cytochrome P450 family.</text>
</comment>
<dbReference type="CDD" id="cd11041">
    <property type="entry name" value="CYP503A1-like"/>
    <property type="match status" value="1"/>
</dbReference>